<dbReference type="Proteomes" id="UP000198959">
    <property type="component" value="Unassembled WGS sequence"/>
</dbReference>
<evidence type="ECO:0000256" key="1">
    <source>
        <dbReference type="SAM" id="MobiDB-lite"/>
    </source>
</evidence>
<feature type="transmembrane region" description="Helical" evidence="2">
    <location>
        <begin position="122"/>
        <end position="142"/>
    </location>
</feature>
<keyword evidence="4" id="KW-1185">Reference proteome</keyword>
<dbReference type="EMBL" id="FMHW01000002">
    <property type="protein sequence ID" value="SCL35523.1"/>
    <property type="molecule type" value="Genomic_DNA"/>
</dbReference>
<evidence type="ECO:0000256" key="2">
    <source>
        <dbReference type="SAM" id="Phobius"/>
    </source>
</evidence>
<dbReference type="AlphaFoldDB" id="A0A1C6T1V0"/>
<reference evidence="4" key="1">
    <citation type="submission" date="2016-06" db="EMBL/GenBank/DDBJ databases">
        <authorList>
            <person name="Varghese N."/>
            <person name="Submissions Spin"/>
        </authorList>
    </citation>
    <scope>NUCLEOTIDE SEQUENCE [LARGE SCALE GENOMIC DNA]</scope>
    <source>
        <strain evidence="4">DSM 43817</strain>
    </source>
</reference>
<sequence>MSRQRRYGTRMRHLWSFLAGLVVAPVTWVLVALGQDGSGRTIDRWVELGTFNSANLIEPAVYLAVAGLLLGLVGTLRISPLGPLVAGLLLVATYAGMIVAPFDLRDRVPDDVKVFGDPVPLLLPVRNGTLFLIGVALLMAVFSGQRWRRWPRPVPPVATEPAPEEPTFALTDFGSPVGADDRDTAPPSLGYPDETPTEPLPRRTAGASPWSQPPGTTAGQRNDAD</sequence>
<feature type="transmembrane region" description="Helical" evidence="2">
    <location>
        <begin position="81"/>
        <end position="102"/>
    </location>
</feature>
<evidence type="ECO:0000313" key="3">
    <source>
        <dbReference type="EMBL" id="SCL35523.1"/>
    </source>
</evidence>
<feature type="region of interest" description="Disordered" evidence="1">
    <location>
        <begin position="154"/>
        <end position="225"/>
    </location>
</feature>
<keyword evidence="2" id="KW-0472">Membrane</keyword>
<dbReference type="STRING" id="145854.GA0074692_4114"/>
<feature type="compositionally biased region" description="Polar residues" evidence="1">
    <location>
        <begin position="209"/>
        <end position="225"/>
    </location>
</feature>
<keyword evidence="2" id="KW-0812">Transmembrane</keyword>
<organism evidence="3 4">
    <name type="scientific">Micromonospora pallida</name>
    <dbReference type="NCBI Taxonomy" id="145854"/>
    <lineage>
        <taxon>Bacteria</taxon>
        <taxon>Bacillati</taxon>
        <taxon>Actinomycetota</taxon>
        <taxon>Actinomycetes</taxon>
        <taxon>Micromonosporales</taxon>
        <taxon>Micromonosporaceae</taxon>
        <taxon>Micromonospora</taxon>
    </lineage>
</organism>
<evidence type="ECO:0008006" key="5">
    <source>
        <dbReference type="Google" id="ProtNLM"/>
    </source>
</evidence>
<feature type="transmembrane region" description="Helical" evidence="2">
    <location>
        <begin position="56"/>
        <end position="74"/>
    </location>
</feature>
<name>A0A1C6T1V0_9ACTN</name>
<gene>
    <name evidence="3" type="ORF">GA0074692_4114</name>
</gene>
<proteinExistence type="predicted"/>
<protein>
    <recommendedName>
        <fullName evidence="5">Tryptophan-associated transmembrane protein (Trp_oprn_chp)</fullName>
    </recommendedName>
</protein>
<evidence type="ECO:0000313" key="4">
    <source>
        <dbReference type="Proteomes" id="UP000198959"/>
    </source>
</evidence>
<keyword evidence="2" id="KW-1133">Transmembrane helix</keyword>
<accession>A0A1C6T1V0</accession>